<accession>A0AAV1PVG5</accession>
<protein>
    <submittedName>
        <fullName evidence="1">Uncharacterized protein</fullName>
    </submittedName>
</protein>
<feature type="non-terminal residue" evidence="1">
    <location>
        <position position="65"/>
    </location>
</feature>
<comment type="caution">
    <text evidence="1">The sequence shown here is derived from an EMBL/GenBank/DDBJ whole genome shotgun (WGS) entry which is preliminary data.</text>
</comment>
<name>A0AAV1PVG5_SCOSC</name>
<keyword evidence="2" id="KW-1185">Reference proteome</keyword>
<gene>
    <name evidence="1" type="ORF">FSCOSCO3_A004154</name>
</gene>
<dbReference type="EMBL" id="CAWUFR010000289">
    <property type="protein sequence ID" value="CAK6975245.1"/>
    <property type="molecule type" value="Genomic_DNA"/>
</dbReference>
<dbReference type="AlphaFoldDB" id="A0AAV1PVG5"/>
<dbReference type="Proteomes" id="UP001314229">
    <property type="component" value="Unassembled WGS sequence"/>
</dbReference>
<evidence type="ECO:0000313" key="1">
    <source>
        <dbReference type="EMBL" id="CAK6975245.1"/>
    </source>
</evidence>
<proteinExistence type="predicted"/>
<sequence>RCDWTLTACQEERAAVLRPKNSDTSRTWTTVEYLRGRIYTLLNTRAVQGAPAGCPCSGCRGRRGS</sequence>
<organism evidence="1 2">
    <name type="scientific">Scomber scombrus</name>
    <name type="common">Atlantic mackerel</name>
    <name type="synonym">Scomber vernalis</name>
    <dbReference type="NCBI Taxonomy" id="13677"/>
    <lineage>
        <taxon>Eukaryota</taxon>
        <taxon>Metazoa</taxon>
        <taxon>Chordata</taxon>
        <taxon>Craniata</taxon>
        <taxon>Vertebrata</taxon>
        <taxon>Euteleostomi</taxon>
        <taxon>Actinopterygii</taxon>
        <taxon>Neopterygii</taxon>
        <taxon>Teleostei</taxon>
        <taxon>Neoteleostei</taxon>
        <taxon>Acanthomorphata</taxon>
        <taxon>Pelagiaria</taxon>
        <taxon>Scombriformes</taxon>
        <taxon>Scombridae</taxon>
        <taxon>Scomber</taxon>
    </lineage>
</organism>
<evidence type="ECO:0000313" key="2">
    <source>
        <dbReference type="Proteomes" id="UP001314229"/>
    </source>
</evidence>
<feature type="non-terminal residue" evidence="1">
    <location>
        <position position="1"/>
    </location>
</feature>
<reference evidence="1 2" key="1">
    <citation type="submission" date="2024-01" db="EMBL/GenBank/DDBJ databases">
        <authorList>
            <person name="Alioto T."/>
            <person name="Alioto T."/>
            <person name="Gomez Garrido J."/>
        </authorList>
    </citation>
    <scope>NUCLEOTIDE SEQUENCE [LARGE SCALE GENOMIC DNA]</scope>
</reference>